<sequence>MREQLEESDFEQQAPTKNLQKITAPKGFIAKIQLLSRTKPLRTARREDEYENLRPKKEGRIRLAGKTQKAHRQSREDRFWESV</sequence>
<dbReference type="EMBL" id="KI965493">
    <property type="protein sequence ID" value="EUD64586.1"/>
    <property type="molecule type" value="Genomic_DNA"/>
</dbReference>
<keyword evidence="3" id="KW-1185">Reference proteome</keyword>
<accession>W7AH44</accession>
<dbReference type="Proteomes" id="UP000030640">
    <property type="component" value="Unassembled WGS sequence"/>
</dbReference>
<gene>
    <name evidence="2" type="ORF">C922_05001</name>
</gene>
<proteinExistence type="predicted"/>
<feature type="compositionally biased region" description="Acidic residues" evidence="1">
    <location>
        <begin position="1"/>
        <end position="10"/>
    </location>
</feature>
<evidence type="ECO:0000256" key="1">
    <source>
        <dbReference type="SAM" id="MobiDB-lite"/>
    </source>
</evidence>
<reference evidence="2 3" key="1">
    <citation type="submission" date="2013-02" db="EMBL/GenBank/DDBJ databases">
        <title>The Genome Sequence of Plasmodium inui San Antonio 1.</title>
        <authorList>
            <consortium name="The Broad Institute Genome Sequencing Platform"/>
            <consortium name="The Broad Institute Genome Sequencing Center for Infectious Disease"/>
            <person name="Neafsey D."/>
            <person name="Cheeseman I."/>
            <person name="Volkman S."/>
            <person name="Adams J."/>
            <person name="Walker B."/>
            <person name="Young S.K."/>
            <person name="Zeng Q."/>
            <person name="Gargeya S."/>
            <person name="Fitzgerald M."/>
            <person name="Haas B."/>
            <person name="Abouelleil A."/>
            <person name="Alvarado L."/>
            <person name="Arachchi H.M."/>
            <person name="Berlin A.M."/>
            <person name="Chapman S.B."/>
            <person name="Dewar J."/>
            <person name="Goldberg J."/>
            <person name="Griggs A."/>
            <person name="Gujja S."/>
            <person name="Hansen M."/>
            <person name="Howarth C."/>
            <person name="Imamovic A."/>
            <person name="Larimer J."/>
            <person name="McCowan C."/>
            <person name="Murphy C."/>
            <person name="Neiman D."/>
            <person name="Pearson M."/>
            <person name="Priest M."/>
            <person name="Roberts A."/>
            <person name="Saif S."/>
            <person name="Shea T."/>
            <person name="Sisk P."/>
            <person name="Sykes S."/>
            <person name="Wortman J."/>
            <person name="Nusbaum C."/>
            <person name="Birren B."/>
        </authorList>
    </citation>
    <scope>NUCLEOTIDE SEQUENCE [LARGE SCALE GENOMIC DNA]</scope>
    <source>
        <strain evidence="2 3">San Antonio 1</strain>
    </source>
</reference>
<evidence type="ECO:0000313" key="2">
    <source>
        <dbReference type="EMBL" id="EUD64586.1"/>
    </source>
</evidence>
<protein>
    <submittedName>
        <fullName evidence="2">Uncharacterized protein</fullName>
    </submittedName>
</protein>
<dbReference type="VEuPathDB" id="PlasmoDB:C922_05001"/>
<feature type="compositionally biased region" description="Polar residues" evidence="1">
    <location>
        <begin position="11"/>
        <end position="21"/>
    </location>
</feature>
<evidence type="ECO:0000313" key="3">
    <source>
        <dbReference type="Proteomes" id="UP000030640"/>
    </source>
</evidence>
<dbReference type="GeneID" id="20040275"/>
<feature type="region of interest" description="Disordered" evidence="1">
    <location>
        <begin position="1"/>
        <end position="22"/>
    </location>
</feature>
<name>W7AH44_9APIC</name>
<dbReference type="AlphaFoldDB" id="W7AH44"/>
<dbReference type="RefSeq" id="XP_008818796.1">
    <property type="nucleotide sequence ID" value="XM_008820574.1"/>
</dbReference>
<feature type="compositionally biased region" description="Basic and acidic residues" evidence="1">
    <location>
        <begin position="73"/>
        <end position="83"/>
    </location>
</feature>
<organism evidence="2 3">
    <name type="scientific">Plasmodium inui San Antonio 1</name>
    <dbReference type="NCBI Taxonomy" id="1237626"/>
    <lineage>
        <taxon>Eukaryota</taxon>
        <taxon>Sar</taxon>
        <taxon>Alveolata</taxon>
        <taxon>Apicomplexa</taxon>
        <taxon>Aconoidasida</taxon>
        <taxon>Haemosporida</taxon>
        <taxon>Plasmodiidae</taxon>
        <taxon>Plasmodium</taxon>
        <taxon>Plasmodium (Plasmodium)</taxon>
    </lineage>
</organism>
<feature type="region of interest" description="Disordered" evidence="1">
    <location>
        <begin position="54"/>
        <end position="83"/>
    </location>
</feature>